<dbReference type="InterPro" id="IPR050245">
    <property type="entry name" value="PrsA_foldase"/>
</dbReference>
<dbReference type="Gene3D" id="1.10.4030.10">
    <property type="entry name" value="Porin chaperone SurA, peptide-binding domain"/>
    <property type="match status" value="1"/>
</dbReference>
<dbReference type="EMBL" id="BAAADS010000019">
    <property type="protein sequence ID" value="GAA0609441.1"/>
    <property type="molecule type" value="Genomic_DNA"/>
</dbReference>
<comment type="catalytic activity">
    <reaction evidence="1">
        <text>[protein]-peptidylproline (omega=180) = [protein]-peptidylproline (omega=0)</text>
        <dbReference type="Rhea" id="RHEA:16237"/>
        <dbReference type="Rhea" id="RHEA-COMP:10747"/>
        <dbReference type="Rhea" id="RHEA-COMP:10748"/>
        <dbReference type="ChEBI" id="CHEBI:83833"/>
        <dbReference type="ChEBI" id="CHEBI:83834"/>
        <dbReference type="EC" id="5.2.1.8"/>
    </reaction>
</comment>
<dbReference type="PANTHER" id="PTHR47245:SF1">
    <property type="entry name" value="FOLDASE PROTEIN PRSA"/>
    <property type="match status" value="1"/>
</dbReference>
<dbReference type="Proteomes" id="UP001500866">
    <property type="component" value="Unassembled WGS sequence"/>
</dbReference>
<feature type="region of interest" description="Disordered" evidence="6">
    <location>
        <begin position="22"/>
        <end position="56"/>
    </location>
</feature>
<evidence type="ECO:0000256" key="7">
    <source>
        <dbReference type="SAM" id="SignalP"/>
    </source>
</evidence>
<feature type="signal peptide" evidence="7">
    <location>
        <begin position="1"/>
        <end position="18"/>
    </location>
</feature>
<feature type="compositionally biased region" description="Basic and acidic residues" evidence="6">
    <location>
        <begin position="220"/>
        <end position="230"/>
    </location>
</feature>
<gene>
    <name evidence="8" type="ORF">GCM10009001_28600</name>
</gene>
<dbReference type="EC" id="5.2.1.8" evidence="2"/>
<evidence type="ECO:0000313" key="9">
    <source>
        <dbReference type="Proteomes" id="UP001500866"/>
    </source>
</evidence>
<evidence type="ECO:0000256" key="4">
    <source>
        <dbReference type="ARBA" id="ARBA00023110"/>
    </source>
</evidence>
<dbReference type="InterPro" id="IPR027304">
    <property type="entry name" value="Trigger_fact/SurA_dom_sf"/>
</dbReference>
<feature type="chain" id="PRO_5045626087" description="peptidylprolyl isomerase" evidence="7">
    <location>
        <begin position="19"/>
        <end position="254"/>
    </location>
</feature>
<dbReference type="PROSITE" id="PS51257">
    <property type="entry name" value="PROKAR_LIPOPROTEIN"/>
    <property type="match status" value="1"/>
</dbReference>
<dbReference type="Pfam" id="PF13624">
    <property type="entry name" value="SurA_N_3"/>
    <property type="match status" value="1"/>
</dbReference>
<evidence type="ECO:0000313" key="8">
    <source>
        <dbReference type="EMBL" id="GAA0609441.1"/>
    </source>
</evidence>
<evidence type="ECO:0000256" key="6">
    <source>
        <dbReference type="SAM" id="MobiDB-lite"/>
    </source>
</evidence>
<sequence length="254" mass="28911">MKKFIVIVMALALALVMAACGGESKDNNGEKSSEDGQGEQASQQQKQPKPDLKDIPDVVAKVNGEKITKKEFEDIYKGQFQRMAMQAKMSGQKLDQDKLKKKTAESMVGSELLKQEANNRDYQVSQKKIDKKLKELAKQNQLKSKDKFLSALKKQGMKKKEIMSQVEQIIKVDKLIADESGDIKPTEKELKKLYDQYKSQQEQMNKKKEKGGDIPSYNDMKSDLKKQVKRQKEIKAQQKIVGQLREKADVTINL</sequence>
<proteinExistence type="predicted"/>
<dbReference type="PANTHER" id="PTHR47245">
    <property type="entry name" value="PEPTIDYLPROLYL ISOMERASE"/>
    <property type="match status" value="1"/>
</dbReference>
<feature type="compositionally biased region" description="Low complexity" evidence="6">
    <location>
        <begin position="38"/>
        <end position="47"/>
    </location>
</feature>
<organism evidence="8 9">
    <name type="scientific">Virgibacillus siamensis</name>
    <dbReference type="NCBI Taxonomy" id="480071"/>
    <lineage>
        <taxon>Bacteria</taxon>
        <taxon>Bacillati</taxon>
        <taxon>Bacillota</taxon>
        <taxon>Bacilli</taxon>
        <taxon>Bacillales</taxon>
        <taxon>Bacillaceae</taxon>
        <taxon>Virgibacillus</taxon>
    </lineage>
</organism>
<dbReference type="RefSeq" id="WP_343814566.1">
    <property type="nucleotide sequence ID" value="NZ_BAAADS010000019.1"/>
</dbReference>
<protein>
    <recommendedName>
        <fullName evidence="2">peptidylprolyl isomerase</fullName>
        <ecNumber evidence="2">5.2.1.8</ecNumber>
    </recommendedName>
</protein>
<keyword evidence="4" id="KW-0697">Rotamase</keyword>
<evidence type="ECO:0000256" key="1">
    <source>
        <dbReference type="ARBA" id="ARBA00000971"/>
    </source>
</evidence>
<feature type="compositionally biased region" description="Basic and acidic residues" evidence="6">
    <location>
        <begin position="23"/>
        <end position="34"/>
    </location>
</feature>
<evidence type="ECO:0000256" key="2">
    <source>
        <dbReference type="ARBA" id="ARBA00013194"/>
    </source>
</evidence>
<accession>A0ABN1GDS7</accession>
<name>A0ABN1GDS7_9BACI</name>
<keyword evidence="3 7" id="KW-0732">Signal</keyword>
<dbReference type="SUPFAM" id="SSF109998">
    <property type="entry name" value="Triger factor/SurA peptide-binding domain-like"/>
    <property type="match status" value="1"/>
</dbReference>
<reference evidence="8 9" key="1">
    <citation type="journal article" date="2019" name="Int. J. Syst. Evol. Microbiol.">
        <title>The Global Catalogue of Microorganisms (GCM) 10K type strain sequencing project: providing services to taxonomists for standard genome sequencing and annotation.</title>
        <authorList>
            <consortium name="The Broad Institute Genomics Platform"/>
            <consortium name="The Broad Institute Genome Sequencing Center for Infectious Disease"/>
            <person name="Wu L."/>
            <person name="Ma J."/>
        </authorList>
    </citation>
    <scope>NUCLEOTIDE SEQUENCE [LARGE SCALE GENOMIC DNA]</scope>
    <source>
        <strain evidence="8 9">JCM 15395</strain>
    </source>
</reference>
<evidence type="ECO:0000256" key="3">
    <source>
        <dbReference type="ARBA" id="ARBA00022729"/>
    </source>
</evidence>
<keyword evidence="5" id="KW-0413">Isomerase</keyword>
<evidence type="ECO:0000256" key="5">
    <source>
        <dbReference type="ARBA" id="ARBA00023235"/>
    </source>
</evidence>
<feature type="region of interest" description="Disordered" evidence="6">
    <location>
        <begin position="197"/>
        <end position="230"/>
    </location>
</feature>
<keyword evidence="9" id="KW-1185">Reference proteome</keyword>
<comment type="caution">
    <text evidence="8">The sequence shown here is derived from an EMBL/GenBank/DDBJ whole genome shotgun (WGS) entry which is preliminary data.</text>
</comment>